<protein>
    <recommendedName>
        <fullName evidence="2">dUTP diphosphatase</fullName>
        <ecNumber evidence="2">3.6.1.23</ecNumber>
    </recommendedName>
</protein>
<dbReference type="AlphaFoldDB" id="C9LR50"/>
<comment type="catalytic activity">
    <reaction evidence="5">
        <text>dUTP + H2O = dUMP + diphosphate + H(+)</text>
        <dbReference type="Rhea" id="RHEA:10248"/>
        <dbReference type="ChEBI" id="CHEBI:15377"/>
        <dbReference type="ChEBI" id="CHEBI:15378"/>
        <dbReference type="ChEBI" id="CHEBI:33019"/>
        <dbReference type="ChEBI" id="CHEBI:61555"/>
        <dbReference type="ChEBI" id="CHEBI:246422"/>
        <dbReference type="EC" id="3.6.1.23"/>
    </reaction>
</comment>
<reference evidence="7" key="1">
    <citation type="submission" date="2009-09" db="EMBL/GenBank/DDBJ databases">
        <authorList>
            <person name="Weinstock G."/>
            <person name="Sodergren E."/>
            <person name="Clifton S."/>
            <person name="Fulton L."/>
            <person name="Fulton B."/>
            <person name="Courtney L."/>
            <person name="Fronick C."/>
            <person name="Harrison M."/>
            <person name="Strong C."/>
            <person name="Farmer C."/>
            <person name="Delahaunty K."/>
            <person name="Markovic C."/>
            <person name="Hall O."/>
            <person name="Minx P."/>
            <person name="Tomlinson C."/>
            <person name="Mitreva M."/>
            <person name="Nelson J."/>
            <person name="Hou S."/>
            <person name="Wollam A."/>
            <person name="Pepin K.H."/>
            <person name="Johnson M."/>
            <person name="Bhonagiri V."/>
            <person name="Nash W.E."/>
            <person name="Warren W."/>
            <person name="Chinwalla A."/>
            <person name="Mardis E.R."/>
            <person name="Wilson R.K."/>
        </authorList>
    </citation>
    <scope>NUCLEOTIDE SEQUENCE [LARGE SCALE GENOMIC DNA]</scope>
    <source>
        <strain evidence="7">DSM 15470</strain>
    </source>
</reference>
<dbReference type="InterPro" id="IPR033704">
    <property type="entry name" value="dUTPase_trimeric"/>
</dbReference>
<dbReference type="Gene3D" id="2.70.40.10">
    <property type="match status" value="1"/>
</dbReference>
<dbReference type="PANTHER" id="PTHR11241">
    <property type="entry name" value="DEOXYURIDINE 5'-TRIPHOSPHATE NUCLEOTIDOHYDROLASE"/>
    <property type="match status" value="1"/>
</dbReference>
<dbReference type="GO" id="GO:0000287">
    <property type="term" value="F:magnesium ion binding"/>
    <property type="evidence" value="ECO:0007669"/>
    <property type="project" value="InterPro"/>
</dbReference>
<dbReference type="InterPro" id="IPR008181">
    <property type="entry name" value="dUTPase"/>
</dbReference>
<keyword evidence="3 7" id="KW-0378">Hydrolase</keyword>
<dbReference type="SUPFAM" id="SSF51283">
    <property type="entry name" value="dUTPase-like"/>
    <property type="match status" value="1"/>
</dbReference>
<dbReference type="GeneID" id="78277068"/>
<comment type="caution">
    <text evidence="7">The sequence shown here is derived from an EMBL/GenBank/DDBJ whole genome shotgun (WGS) entry which is preliminary data.</text>
</comment>
<dbReference type="CDD" id="cd07557">
    <property type="entry name" value="trimeric_dUTPase"/>
    <property type="match status" value="1"/>
</dbReference>
<organism evidence="7 8">
    <name type="scientific">Dialister invisus DSM 15470</name>
    <dbReference type="NCBI Taxonomy" id="592028"/>
    <lineage>
        <taxon>Bacteria</taxon>
        <taxon>Bacillati</taxon>
        <taxon>Bacillota</taxon>
        <taxon>Negativicutes</taxon>
        <taxon>Veillonellales</taxon>
        <taxon>Veillonellaceae</taxon>
        <taxon>Dialister</taxon>
    </lineage>
</organism>
<evidence type="ECO:0000256" key="5">
    <source>
        <dbReference type="ARBA" id="ARBA00047686"/>
    </source>
</evidence>
<evidence type="ECO:0000313" key="8">
    <source>
        <dbReference type="Proteomes" id="UP000004736"/>
    </source>
</evidence>
<dbReference type="GO" id="GO:0004170">
    <property type="term" value="F:dUTP diphosphatase activity"/>
    <property type="evidence" value="ECO:0007669"/>
    <property type="project" value="UniProtKB-EC"/>
</dbReference>
<dbReference type="GO" id="GO:0006226">
    <property type="term" value="P:dUMP biosynthetic process"/>
    <property type="evidence" value="ECO:0007669"/>
    <property type="project" value="InterPro"/>
</dbReference>
<feature type="domain" description="dUTPase-like" evidence="6">
    <location>
        <begin position="19"/>
        <end position="129"/>
    </location>
</feature>
<gene>
    <name evidence="7" type="primary">dut</name>
    <name evidence="7" type="ORF">GCWU000321_00318</name>
</gene>
<evidence type="ECO:0000259" key="6">
    <source>
        <dbReference type="Pfam" id="PF00692"/>
    </source>
</evidence>
<dbReference type="InterPro" id="IPR029054">
    <property type="entry name" value="dUTPase-like"/>
</dbReference>
<dbReference type="OrthoDB" id="9809956at2"/>
<dbReference type="EC" id="3.6.1.23" evidence="2"/>
<evidence type="ECO:0000256" key="3">
    <source>
        <dbReference type="ARBA" id="ARBA00022801"/>
    </source>
</evidence>
<evidence type="ECO:0000256" key="2">
    <source>
        <dbReference type="ARBA" id="ARBA00012379"/>
    </source>
</evidence>
<dbReference type="NCBIfam" id="TIGR00576">
    <property type="entry name" value="dut"/>
    <property type="match status" value="1"/>
</dbReference>
<dbReference type="eggNOG" id="COG0756">
    <property type="taxonomic scope" value="Bacteria"/>
</dbReference>
<dbReference type="InterPro" id="IPR036157">
    <property type="entry name" value="dUTPase-like_sf"/>
</dbReference>
<keyword evidence="8" id="KW-1185">Reference proteome</keyword>
<dbReference type="EMBL" id="ACIM02000001">
    <property type="protein sequence ID" value="EEW96379.1"/>
    <property type="molecule type" value="Genomic_DNA"/>
</dbReference>
<evidence type="ECO:0000256" key="4">
    <source>
        <dbReference type="ARBA" id="ARBA00023080"/>
    </source>
</evidence>
<accession>C9LR50</accession>
<name>C9LR50_9FIRM</name>
<dbReference type="RefSeq" id="WP_007069312.1">
    <property type="nucleotide sequence ID" value="NZ_GG698602.1"/>
</dbReference>
<evidence type="ECO:0000313" key="7">
    <source>
        <dbReference type="EMBL" id="EEW96379.1"/>
    </source>
</evidence>
<dbReference type="PANTHER" id="PTHR11241:SF0">
    <property type="entry name" value="DEOXYURIDINE 5'-TRIPHOSPHATE NUCLEOTIDOHYDROLASE"/>
    <property type="match status" value="1"/>
</dbReference>
<sequence length="150" mass="16405">MEGKRGFEIVSTWKGAGISLPRRKTAMSAGYDIESAVETEVLPGEIKVIPTGLKAYMESDEYLAVYIRSSMAVKHGIMLANSTGIIDADYYGNEDNEGHIMCALYNSSRKAFHISKGDRIAQGLFMKYLLTDDDHTEGKRIGGMGSTGVQ</sequence>
<dbReference type="HOGENOM" id="CLU_068508_0_0_9"/>
<proteinExistence type="inferred from homology"/>
<comment type="similarity">
    <text evidence="1">Belongs to the dUTPase family.</text>
</comment>
<dbReference type="Pfam" id="PF00692">
    <property type="entry name" value="dUTPase"/>
    <property type="match status" value="1"/>
</dbReference>
<evidence type="ECO:0000256" key="1">
    <source>
        <dbReference type="ARBA" id="ARBA00006581"/>
    </source>
</evidence>
<dbReference type="STRING" id="592028.GCWU000321_00318"/>
<dbReference type="Proteomes" id="UP000004736">
    <property type="component" value="Unassembled WGS sequence"/>
</dbReference>
<dbReference type="GO" id="GO:0046081">
    <property type="term" value="P:dUTP catabolic process"/>
    <property type="evidence" value="ECO:0007669"/>
    <property type="project" value="InterPro"/>
</dbReference>
<keyword evidence="4" id="KW-0546">Nucleotide metabolism</keyword>